<evidence type="ECO:0000259" key="4">
    <source>
        <dbReference type="Pfam" id="PF00149"/>
    </source>
</evidence>
<gene>
    <name evidence="5" type="ORF">AKJ51_00405</name>
</gene>
<dbReference type="CDD" id="cd00840">
    <property type="entry name" value="MPP_Mre11_N"/>
    <property type="match status" value="1"/>
</dbReference>
<reference evidence="5" key="1">
    <citation type="journal article" date="2016" name="Sci. Rep.">
        <title>Metabolic traits of an uncultured archaeal lineage -MSBL1- from brine pools of the Red Sea.</title>
        <authorList>
            <person name="Mwirichia R."/>
            <person name="Alam I."/>
            <person name="Rashid M."/>
            <person name="Vinu M."/>
            <person name="Ba-Alawi W."/>
            <person name="Anthony Kamau A."/>
            <person name="Kamanda Ngugi D."/>
            <person name="Goker M."/>
            <person name="Klenk H.P."/>
            <person name="Bajic V."/>
            <person name="Stingl U."/>
        </authorList>
    </citation>
    <scope>NUCLEOTIDE SEQUENCE [LARGE SCALE GENOMIC DNA]</scope>
    <source>
        <strain evidence="5">SCGC-AAA382A20</strain>
    </source>
</reference>
<keyword evidence="1" id="KW-0540">Nuclease</keyword>
<keyword evidence="2" id="KW-0378">Hydrolase</keyword>
<dbReference type="EMBL" id="LHYE01000002">
    <property type="protein sequence ID" value="KXB07727.1"/>
    <property type="molecule type" value="Genomic_DNA"/>
</dbReference>
<dbReference type="Pfam" id="PF00149">
    <property type="entry name" value="Metallophos"/>
    <property type="match status" value="1"/>
</dbReference>
<dbReference type="InterPro" id="IPR004843">
    <property type="entry name" value="Calcineurin-like_PHP"/>
</dbReference>
<keyword evidence="3" id="KW-0269">Exonuclease</keyword>
<evidence type="ECO:0000256" key="3">
    <source>
        <dbReference type="ARBA" id="ARBA00022839"/>
    </source>
</evidence>
<organism evidence="5 6">
    <name type="scientific">candidate division MSBL1 archaeon SCGC-AAA382A20</name>
    <dbReference type="NCBI Taxonomy" id="1698280"/>
    <lineage>
        <taxon>Archaea</taxon>
        <taxon>Methanobacteriati</taxon>
        <taxon>Methanobacteriota</taxon>
        <taxon>candidate division MSBL1</taxon>
    </lineage>
</organism>
<dbReference type="PATRIC" id="fig|1698280.3.peg.327"/>
<evidence type="ECO:0000256" key="2">
    <source>
        <dbReference type="ARBA" id="ARBA00022801"/>
    </source>
</evidence>
<dbReference type="GO" id="GO:0004527">
    <property type="term" value="F:exonuclease activity"/>
    <property type="evidence" value="ECO:0007669"/>
    <property type="project" value="UniProtKB-KW"/>
</dbReference>
<evidence type="ECO:0000256" key="1">
    <source>
        <dbReference type="ARBA" id="ARBA00022722"/>
    </source>
</evidence>
<proteinExistence type="predicted"/>
<sequence length="425" mass="48822">MYMTYRTTIKEAIDENVDFAIFGGDFFHRKDVDARALKDAEKGLEELGDENIPLVAVEGNHDSSIYKKDLTWLEYLHAKGSLILLEANLLGEGQVFEKHDEENPGASSGFVDIGNVRIFGLQYLGQRTSEYLSTVGEGIQEVNEKFGKPEFTILVGHFGIEGHIPGMVGGVSYNDLADLEEVVDYLALGHLHKNYSHGDWVFNPGSLEAHSVREANWDLGYYLVDIDEEEPTVDHIYSKRRPYFSIKFQVDSYETPRELRNGLAQEIEDKKPEVENVQKRENFKKKDQKREPIIDFRLRGLLQFNRTQLDVDELKSVIEDTVKPLKVRVNDATESKEVPEILREFEGEESIRDEEGRIDKERLEHAVFKKLVGKDSRYKENKKEVADFLKSVKMNLQAGESYESIAEEIKQKRRGLFPIQEGDNR</sequence>
<keyword evidence="6" id="KW-1185">Reference proteome</keyword>
<dbReference type="InterPro" id="IPR041796">
    <property type="entry name" value="Mre11_N"/>
</dbReference>
<comment type="caution">
    <text evidence="5">The sequence shown here is derived from an EMBL/GenBank/DDBJ whole genome shotgun (WGS) entry which is preliminary data.</text>
</comment>
<dbReference type="SUPFAM" id="SSF56300">
    <property type="entry name" value="Metallo-dependent phosphatases"/>
    <property type="match status" value="1"/>
</dbReference>
<dbReference type="PANTHER" id="PTHR30337">
    <property type="entry name" value="COMPONENT OF ATP-DEPENDENT DSDNA EXONUCLEASE"/>
    <property type="match status" value="1"/>
</dbReference>
<dbReference type="Proteomes" id="UP000070263">
    <property type="component" value="Unassembled WGS sequence"/>
</dbReference>
<dbReference type="PANTHER" id="PTHR30337:SF0">
    <property type="entry name" value="NUCLEASE SBCCD SUBUNIT D"/>
    <property type="match status" value="1"/>
</dbReference>
<protein>
    <submittedName>
        <fullName evidence="5">Metallophosphoesterase</fullName>
    </submittedName>
</protein>
<feature type="domain" description="Calcineurin-like phosphoesterase" evidence="4">
    <location>
        <begin position="6"/>
        <end position="193"/>
    </location>
</feature>
<dbReference type="AlphaFoldDB" id="A0A133VMT1"/>
<evidence type="ECO:0000313" key="5">
    <source>
        <dbReference type="EMBL" id="KXB07727.1"/>
    </source>
</evidence>
<dbReference type="InterPro" id="IPR050535">
    <property type="entry name" value="DNA_Repair-Maintenance_Comp"/>
</dbReference>
<name>A0A133VMT1_9EURY</name>
<dbReference type="InterPro" id="IPR029052">
    <property type="entry name" value="Metallo-depent_PP-like"/>
</dbReference>
<evidence type="ECO:0000313" key="6">
    <source>
        <dbReference type="Proteomes" id="UP000070263"/>
    </source>
</evidence>
<accession>A0A133VMT1</accession>
<dbReference type="Gene3D" id="3.60.21.10">
    <property type="match status" value="1"/>
</dbReference>